<evidence type="ECO:0000313" key="2">
    <source>
        <dbReference type="EMBL" id="OWZ13062.1"/>
    </source>
</evidence>
<feature type="region of interest" description="Disordered" evidence="1">
    <location>
        <begin position="1"/>
        <end position="132"/>
    </location>
</feature>
<gene>
    <name evidence="2" type="ORF">PHMEG_00013688</name>
</gene>
<accession>A0A225W662</accession>
<evidence type="ECO:0000313" key="3">
    <source>
        <dbReference type="Proteomes" id="UP000198211"/>
    </source>
</evidence>
<dbReference type="OrthoDB" id="128834at2759"/>
<dbReference type="AlphaFoldDB" id="A0A225W662"/>
<comment type="caution">
    <text evidence="2">The sequence shown here is derived from an EMBL/GenBank/DDBJ whole genome shotgun (WGS) entry which is preliminary data.</text>
</comment>
<dbReference type="EMBL" id="NBNE01001683">
    <property type="protein sequence ID" value="OWZ13062.1"/>
    <property type="molecule type" value="Genomic_DNA"/>
</dbReference>
<name>A0A225W662_9STRA</name>
<evidence type="ECO:0000256" key="1">
    <source>
        <dbReference type="SAM" id="MobiDB-lite"/>
    </source>
</evidence>
<dbReference type="Proteomes" id="UP000198211">
    <property type="component" value="Unassembled WGS sequence"/>
</dbReference>
<reference evidence="3" key="1">
    <citation type="submission" date="2017-03" db="EMBL/GenBank/DDBJ databases">
        <title>Phytopthora megakarya and P. palmivora, two closely related causual agents of cacao black pod achieved similar genome size and gene model numbers by different mechanisms.</title>
        <authorList>
            <person name="Ali S."/>
            <person name="Shao J."/>
            <person name="Larry D.J."/>
            <person name="Kronmiller B."/>
            <person name="Shen D."/>
            <person name="Strem M.D."/>
            <person name="Melnick R.L."/>
            <person name="Guiltinan M.J."/>
            <person name="Tyler B.M."/>
            <person name="Meinhardt L.W."/>
            <person name="Bailey B.A."/>
        </authorList>
    </citation>
    <scope>NUCLEOTIDE SEQUENCE [LARGE SCALE GENOMIC DNA]</scope>
    <source>
        <strain evidence="3">zdho120</strain>
    </source>
</reference>
<feature type="compositionally biased region" description="Polar residues" evidence="1">
    <location>
        <begin position="17"/>
        <end position="32"/>
    </location>
</feature>
<organism evidence="2 3">
    <name type="scientific">Phytophthora megakarya</name>
    <dbReference type="NCBI Taxonomy" id="4795"/>
    <lineage>
        <taxon>Eukaryota</taxon>
        <taxon>Sar</taxon>
        <taxon>Stramenopiles</taxon>
        <taxon>Oomycota</taxon>
        <taxon>Peronosporomycetes</taxon>
        <taxon>Peronosporales</taxon>
        <taxon>Peronosporaceae</taxon>
        <taxon>Phytophthora</taxon>
    </lineage>
</organism>
<protein>
    <submittedName>
        <fullName evidence="2">Uncharacterized protein</fullName>
    </submittedName>
</protein>
<sequence>MITHGQKPTDMPASPSPRATTAQSGCETQSASPDVVDVTGVGEPWTVTSAKRVSDHHPLHTSTRAASKLLPDVTPTEARKRKKKVIKRAIPVLIPTEPEKNTGRALSRKEGPSKSGEEGDKSSRERKIQHDTYEFTHQNLCDFDETRVRQPPFGSAIEYPVWQTGASGTDFLLNKPLQCTMLPGHGALRYPRLSR</sequence>
<feature type="compositionally biased region" description="Basic and acidic residues" evidence="1">
    <location>
        <begin position="97"/>
        <end position="132"/>
    </location>
</feature>
<keyword evidence="3" id="KW-1185">Reference proteome</keyword>
<proteinExistence type="predicted"/>